<dbReference type="AlphaFoldDB" id="A0A841EM42"/>
<evidence type="ECO:0000256" key="1">
    <source>
        <dbReference type="SAM" id="Phobius"/>
    </source>
</evidence>
<keyword evidence="1" id="KW-0472">Membrane</keyword>
<evidence type="ECO:0000313" key="3">
    <source>
        <dbReference type="Proteomes" id="UP000524404"/>
    </source>
</evidence>
<keyword evidence="3" id="KW-1185">Reference proteome</keyword>
<feature type="transmembrane region" description="Helical" evidence="1">
    <location>
        <begin position="26"/>
        <end position="51"/>
    </location>
</feature>
<name>A0A841EM42_9BACT</name>
<protein>
    <submittedName>
        <fullName evidence="2">Uncharacterized protein</fullName>
    </submittedName>
</protein>
<proteinExistence type="predicted"/>
<sequence>MIIICFVVSKVVASCKELSFNIPLKFIILLIIFVQILLLICQALVYCCSIFKFQLCKQSFIFHFCMKKIDYILLSRHFRGETSEPENQQICCWKESCSINRRTYERLSRLCSEERKVDENQDNLEEVERWSSILSKILAEN</sequence>
<organism evidence="2 3">
    <name type="scientific">Arcicella rosea</name>
    <dbReference type="NCBI Taxonomy" id="502909"/>
    <lineage>
        <taxon>Bacteria</taxon>
        <taxon>Pseudomonadati</taxon>
        <taxon>Bacteroidota</taxon>
        <taxon>Cytophagia</taxon>
        <taxon>Cytophagales</taxon>
        <taxon>Flectobacillaceae</taxon>
        <taxon>Arcicella</taxon>
    </lineage>
</organism>
<dbReference type="EMBL" id="JACHKT010000011">
    <property type="protein sequence ID" value="MBB6003234.1"/>
    <property type="molecule type" value="Genomic_DNA"/>
</dbReference>
<accession>A0A841EM42</accession>
<keyword evidence="1" id="KW-0812">Transmembrane</keyword>
<reference evidence="2 3" key="1">
    <citation type="submission" date="2020-08" db="EMBL/GenBank/DDBJ databases">
        <title>Functional genomics of gut bacteria from endangered species of beetles.</title>
        <authorList>
            <person name="Carlos-Shanley C."/>
        </authorList>
    </citation>
    <scope>NUCLEOTIDE SEQUENCE [LARGE SCALE GENOMIC DNA]</scope>
    <source>
        <strain evidence="2 3">S00070</strain>
    </source>
</reference>
<comment type="caution">
    <text evidence="2">The sequence shown here is derived from an EMBL/GenBank/DDBJ whole genome shotgun (WGS) entry which is preliminary data.</text>
</comment>
<gene>
    <name evidence="2" type="ORF">HNP25_001887</name>
</gene>
<evidence type="ECO:0000313" key="2">
    <source>
        <dbReference type="EMBL" id="MBB6003234.1"/>
    </source>
</evidence>
<keyword evidence="1" id="KW-1133">Transmembrane helix</keyword>
<dbReference type="Proteomes" id="UP000524404">
    <property type="component" value="Unassembled WGS sequence"/>
</dbReference>